<evidence type="ECO:0000256" key="9">
    <source>
        <dbReference type="ARBA" id="ARBA00023158"/>
    </source>
</evidence>
<feature type="region of interest" description="Disordered" evidence="15">
    <location>
        <begin position="17"/>
        <end position="41"/>
    </location>
</feature>
<reference evidence="18 19" key="1">
    <citation type="journal article" date="2018" name="G3 (Bethesda)">
        <title>A High-Quality Reference Genome for the Invasive Mosquitofish Gambusia affinis Using a Chicago Library.</title>
        <authorList>
            <person name="Hoffberg S.L."/>
            <person name="Troendle N.J."/>
            <person name="Glenn T.C."/>
            <person name="Mahmud O."/>
            <person name="Louha S."/>
            <person name="Chalopin D."/>
            <person name="Bennetzen J.L."/>
            <person name="Mauricio R."/>
        </authorList>
    </citation>
    <scope>NUCLEOTIDE SEQUENCE [LARGE SCALE GENOMIC DNA]</scope>
    <source>
        <strain evidence="18">NE01/NJP1002.9</strain>
        <tissue evidence="18">Muscle</tissue>
    </source>
</reference>
<dbReference type="GO" id="GO:0031047">
    <property type="term" value="P:regulatory ncRNA-mediated gene silencing"/>
    <property type="evidence" value="ECO:0007669"/>
    <property type="project" value="UniProtKB-KW"/>
</dbReference>
<evidence type="ECO:0000313" key="18">
    <source>
        <dbReference type="EMBL" id="PWA21618.1"/>
    </source>
</evidence>
<comment type="similarity">
    <text evidence="12">Belongs to the TDRD1 family.</text>
</comment>
<feature type="region of interest" description="Disordered" evidence="15">
    <location>
        <begin position="1161"/>
        <end position="1181"/>
    </location>
</feature>
<evidence type="ECO:0000256" key="4">
    <source>
        <dbReference type="ARBA" id="ARBA00022723"/>
    </source>
</evidence>
<dbReference type="SUPFAM" id="SSF63748">
    <property type="entry name" value="Tudor/PWWP/MBT"/>
    <property type="match status" value="4"/>
</dbReference>
<evidence type="ECO:0000256" key="5">
    <source>
        <dbReference type="ARBA" id="ARBA00022737"/>
    </source>
</evidence>
<evidence type="ECO:0000256" key="8">
    <source>
        <dbReference type="ARBA" id="ARBA00022833"/>
    </source>
</evidence>
<keyword evidence="2" id="KW-0217">Developmental protein</keyword>
<dbReference type="CDD" id="cd20409">
    <property type="entry name" value="Tudor_TDRD1_rpt2"/>
    <property type="match status" value="1"/>
</dbReference>
<gene>
    <name evidence="18" type="ORF">CCH79_00003033</name>
</gene>
<feature type="compositionally biased region" description="Low complexity" evidence="15">
    <location>
        <begin position="30"/>
        <end position="40"/>
    </location>
</feature>
<sequence length="1297" mass="142291">MDANDTQDQFLMSLVLLKQPKQKDNPQAKSSDSSSSSSDSCDNERWICEISFRLQSVSKGLDEDCKGMETLAVVCGLEAGEKLSVSELGVDGPLEIPEVEESVGEFLEVLWTEEGEGLLSSAGRRHETDSSFNPCSTQPTAEETFVQSGLAFINSGKIPQHDRRSARTPRWKWSRQFSRKHSHQFNRLVPPALTVYFCNFCGQQGNFRCKRCKKMPYCSTVCQTEDWKEHRHICKPVEPEPAREQPKESVALPGTGHRENLVEMKASESSSYKKVYLKDLHASKITSGIDIQATVVEFCSPDKFFILPQDPEVLEALQIISTELQKTCSSSSGTAYVPCDGEVCTVQFSVDKNWYRGLVQTVAADKKTASILYIDFGNEENVLIERILPLPANIQHFCPCAMECRIAGVVPVVNKWSDECCITVRQMLTGKAVTVKLLEATEKEGVHSVDIVLSMRLMLSSFLIKNGFGQKETTSVPPTEQDIIAMLSASFENYKRLSDGKDDNEWAQPPKPLTQAVGDQFLVVLTHFVSPSDLVVQKVENAELIRDLQLKLRDHCAQISTLQNFRPAPGTVCCAQFSEDKQWYRATVLAYPSEERVCVAYLDFGNSEEVDLSQLLPITPALLTVPMQAIPCALAGVQPVGENWSRDCILSLQCQLSNRFLRLKIHGVQEGKTLVSMVDEASDPQVDFADLLITACYATPASDSASANLPAEETTAPAETSVPPAVPEPLVWTSAELPSDGQTVTLFTSIVESPGKFYCRLANPTELKKFLELEAQLKQHCEGEASPYFPKVGEPCCAPFPGSGSWCRALVNGRSDDNVDVYLVDYGHSMTTKNSHLRSITPKLLTLPFQAVCCWLAGVDPVGSEWSSEALLWFQNLLDGEQLSARVLSVTGQGYGLEVISRGQNIAAALIAEQMAKAIGEPVGAKHEQVESTTTKENGGNEQEDSVEVAGGIQTAVASEGFPVDWKTEELPLNESFQPYIAGVISPSLFYVLSPTQIDQKKLQEVMMEVAVYCSIYQGTLSTGMKSTPSAGAACCAQFSGDKNWYRAVILEVGENELSVIYADYGNTEKVPSSQILPIPPHLLQLPFQIIRCTLAGGENFPEEWPEEVLQACRAELVNGVLAKVQSFDGSANALSLTLPAERDGVQLTSLVLDKLNAFNKTNPDTNQKLDDAPGVPDGPQSKLVPEVQLELEHKPAPVESTGSTKPAELTIVSGEPACEESVKKIIDQMEPPYQNHLSGSDHKVYGCCCQSLKKQISNLEQVMQLQLALIKQLRKNPVAATGRGVLEGKVDTAQRK</sequence>
<dbReference type="InterPro" id="IPR002893">
    <property type="entry name" value="Znf_MYND"/>
</dbReference>
<feature type="domain" description="Tudor" evidence="16">
    <location>
        <begin position="566"/>
        <end position="625"/>
    </location>
</feature>
<keyword evidence="7" id="KW-0221">Differentiation</keyword>
<dbReference type="GO" id="GO:0005737">
    <property type="term" value="C:cytoplasm"/>
    <property type="evidence" value="ECO:0007669"/>
    <property type="project" value="UniProtKB-SubCell"/>
</dbReference>
<dbReference type="Gene3D" id="2.40.50.90">
    <property type="match status" value="4"/>
</dbReference>
<dbReference type="FunFam" id="2.30.30.140:FF:000018">
    <property type="entry name" value="Serine/threonine-protein kinase 31"/>
    <property type="match status" value="2"/>
</dbReference>
<comment type="function">
    <text evidence="11">Plays a central role during spermatogenesis by participating in the repression transposable elements and preventing their mobilization, which is essential for the germline integrity. Acts via the piRNA metabolic process, which mediates the repression of transposable elements during meiosis by forming complexes composed of piRNAs and Piwi proteins and governs the methylation and subsequent repression of transposons. Required for the localization of Piwi proteins to the meiotic nuage. Involved in the piRNA metabolic process by ensuring the entry of correct transcripts into the normal piRNA pool and limiting the entry of cellular transcripts into the piRNA pathway. May act by allowing the recruitment of piRNA biogenesis or loading factors that ensure the correct entry of transcripts and piRNAs into Piwi proteins.</text>
</comment>
<keyword evidence="4" id="KW-0479">Metal-binding</keyword>
<comment type="caution">
    <text evidence="18">The sequence shown here is derived from an EMBL/GenBank/DDBJ whole genome shotgun (WGS) entry which is preliminary data.</text>
</comment>
<feature type="compositionally biased region" description="Polar residues" evidence="15">
    <location>
        <begin position="931"/>
        <end position="941"/>
    </location>
</feature>
<dbReference type="GO" id="GO:0008270">
    <property type="term" value="F:zinc ion binding"/>
    <property type="evidence" value="ECO:0007669"/>
    <property type="project" value="UniProtKB-KW"/>
</dbReference>
<feature type="region of interest" description="Disordered" evidence="15">
    <location>
        <begin position="922"/>
        <end position="945"/>
    </location>
</feature>
<dbReference type="SMART" id="SM00333">
    <property type="entry name" value="TUDOR"/>
    <property type="match status" value="4"/>
</dbReference>
<keyword evidence="9" id="KW-0943">RNA-mediated gene silencing</keyword>
<feature type="region of interest" description="Disordered" evidence="15">
    <location>
        <begin position="703"/>
        <end position="725"/>
    </location>
</feature>
<keyword evidence="5" id="KW-0677">Repeat</keyword>
<dbReference type="EMBL" id="NHOQ01001904">
    <property type="protein sequence ID" value="PWA21618.1"/>
    <property type="molecule type" value="Genomic_DNA"/>
</dbReference>
<dbReference type="PANTHER" id="PTHR22948:SF4">
    <property type="entry name" value="TUDOR DOMAIN-CONTAINING PROTEIN 1"/>
    <property type="match status" value="1"/>
</dbReference>
<dbReference type="Proteomes" id="UP000250572">
    <property type="component" value="Unassembled WGS sequence"/>
</dbReference>
<evidence type="ECO:0000256" key="3">
    <source>
        <dbReference type="ARBA" id="ARBA00022490"/>
    </source>
</evidence>
<evidence type="ECO:0000256" key="12">
    <source>
        <dbReference type="ARBA" id="ARBA00060949"/>
    </source>
</evidence>
<dbReference type="InterPro" id="IPR035437">
    <property type="entry name" value="SNase_OB-fold_sf"/>
</dbReference>
<evidence type="ECO:0000256" key="11">
    <source>
        <dbReference type="ARBA" id="ARBA00060128"/>
    </source>
</evidence>
<evidence type="ECO:0000256" key="6">
    <source>
        <dbReference type="ARBA" id="ARBA00022771"/>
    </source>
</evidence>
<dbReference type="InterPro" id="IPR050621">
    <property type="entry name" value="Tudor_domain_containing"/>
</dbReference>
<evidence type="ECO:0000256" key="10">
    <source>
        <dbReference type="ARBA" id="ARBA00023254"/>
    </source>
</evidence>
<dbReference type="SUPFAM" id="SSF144232">
    <property type="entry name" value="HIT/MYND zinc finger-like"/>
    <property type="match status" value="1"/>
</dbReference>
<feature type="domain" description="Tudor" evidence="16">
    <location>
        <begin position="789"/>
        <end position="847"/>
    </location>
</feature>
<dbReference type="GO" id="GO:0051321">
    <property type="term" value="P:meiotic cell cycle"/>
    <property type="evidence" value="ECO:0007669"/>
    <property type="project" value="UniProtKB-KW"/>
</dbReference>
<dbReference type="Pfam" id="PF01753">
    <property type="entry name" value="zf-MYND"/>
    <property type="match status" value="1"/>
</dbReference>
<protein>
    <recommendedName>
        <fullName evidence="13">Tudor domain-containing protein 1</fullName>
    </recommendedName>
</protein>
<keyword evidence="3" id="KW-0963">Cytoplasm</keyword>
<dbReference type="InterPro" id="IPR047377">
    <property type="entry name" value="Tudor_TDRD1_rpt2"/>
</dbReference>
<dbReference type="Pfam" id="PF00567">
    <property type="entry name" value="TUDOR"/>
    <property type="match status" value="4"/>
</dbReference>
<evidence type="ECO:0000256" key="15">
    <source>
        <dbReference type="SAM" id="MobiDB-lite"/>
    </source>
</evidence>
<organism evidence="18 19">
    <name type="scientific">Gambusia affinis</name>
    <name type="common">Western mosquitofish</name>
    <name type="synonym">Heterandria affinis</name>
    <dbReference type="NCBI Taxonomy" id="33528"/>
    <lineage>
        <taxon>Eukaryota</taxon>
        <taxon>Metazoa</taxon>
        <taxon>Chordata</taxon>
        <taxon>Craniata</taxon>
        <taxon>Vertebrata</taxon>
        <taxon>Euteleostomi</taxon>
        <taxon>Actinopterygii</taxon>
        <taxon>Neopterygii</taxon>
        <taxon>Teleostei</taxon>
        <taxon>Neoteleostei</taxon>
        <taxon>Acanthomorphata</taxon>
        <taxon>Ovalentaria</taxon>
        <taxon>Atherinomorphae</taxon>
        <taxon>Cyprinodontiformes</taxon>
        <taxon>Poeciliidae</taxon>
        <taxon>Poeciliinae</taxon>
        <taxon>Gambusia</taxon>
    </lineage>
</organism>
<evidence type="ECO:0000259" key="16">
    <source>
        <dbReference type="PROSITE" id="PS50304"/>
    </source>
</evidence>
<keyword evidence="6 14" id="KW-0863">Zinc-finger</keyword>
<keyword evidence="10" id="KW-0469">Meiosis</keyword>
<feature type="domain" description="Tudor" evidence="16">
    <location>
        <begin position="1028"/>
        <end position="1086"/>
    </location>
</feature>
<dbReference type="FunFam" id="6.10.140.2220:FF:000011">
    <property type="entry name" value="Tudor domain containing 1"/>
    <property type="match status" value="1"/>
</dbReference>
<dbReference type="STRING" id="33528.ENSGAFP00000003889"/>
<dbReference type="Gene3D" id="2.30.30.140">
    <property type="match status" value="4"/>
</dbReference>
<feature type="non-terminal residue" evidence="18">
    <location>
        <position position="1297"/>
    </location>
</feature>
<evidence type="ECO:0000256" key="14">
    <source>
        <dbReference type="PROSITE-ProRule" id="PRU00134"/>
    </source>
</evidence>
<evidence type="ECO:0000259" key="17">
    <source>
        <dbReference type="PROSITE" id="PS50865"/>
    </source>
</evidence>
<dbReference type="Gene3D" id="6.10.140.2220">
    <property type="match status" value="1"/>
</dbReference>
<dbReference type="FunFam" id="2.30.30.140:FF:000048">
    <property type="entry name" value="Tudor domain containing 1"/>
    <property type="match status" value="1"/>
</dbReference>
<dbReference type="InterPro" id="IPR002999">
    <property type="entry name" value="Tudor"/>
</dbReference>
<dbReference type="PROSITE" id="PS01360">
    <property type="entry name" value="ZF_MYND_1"/>
    <property type="match status" value="1"/>
</dbReference>
<evidence type="ECO:0000256" key="7">
    <source>
        <dbReference type="ARBA" id="ARBA00022782"/>
    </source>
</evidence>
<evidence type="ECO:0000256" key="1">
    <source>
        <dbReference type="ARBA" id="ARBA00004496"/>
    </source>
</evidence>
<accession>A0A315VEH3</accession>
<dbReference type="PANTHER" id="PTHR22948">
    <property type="entry name" value="TUDOR DOMAIN CONTAINING PROTEIN"/>
    <property type="match status" value="1"/>
</dbReference>
<dbReference type="PROSITE" id="PS50865">
    <property type="entry name" value="ZF_MYND_2"/>
    <property type="match status" value="1"/>
</dbReference>
<proteinExistence type="inferred from homology"/>
<feature type="domain" description="Tudor" evidence="16">
    <location>
        <begin position="337"/>
        <end position="397"/>
    </location>
</feature>
<feature type="domain" description="MYND-type" evidence="17">
    <location>
        <begin position="198"/>
        <end position="234"/>
    </location>
</feature>
<evidence type="ECO:0000256" key="2">
    <source>
        <dbReference type="ARBA" id="ARBA00022473"/>
    </source>
</evidence>
<name>A0A315VEH3_GAMAF</name>
<evidence type="ECO:0000256" key="13">
    <source>
        <dbReference type="ARBA" id="ARBA00067143"/>
    </source>
</evidence>
<dbReference type="PROSITE" id="PS50304">
    <property type="entry name" value="TUDOR"/>
    <property type="match status" value="4"/>
</dbReference>
<keyword evidence="19" id="KW-1185">Reference proteome</keyword>
<comment type="subcellular location">
    <subcellularLocation>
        <location evidence="1">Cytoplasm</location>
    </subcellularLocation>
</comment>
<dbReference type="GO" id="GO:0030154">
    <property type="term" value="P:cell differentiation"/>
    <property type="evidence" value="ECO:0007669"/>
    <property type="project" value="UniProtKB-KW"/>
</dbReference>
<keyword evidence="8" id="KW-0862">Zinc</keyword>
<evidence type="ECO:0000313" key="19">
    <source>
        <dbReference type="Proteomes" id="UP000250572"/>
    </source>
</evidence>